<name>A0A8E2FD63_9PEZI</name>
<feature type="compositionally biased region" description="Acidic residues" evidence="1">
    <location>
        <begin position="523"/>
        <end position="532"/>
    </location>
</feature>
<dbReference type="AlphaFoldDB" id="A0A8E2FD63"/>
<evidence type="ECO:0000313" key="2">
    <source>
        <dbReference type="EMBL" id="OCL14278.1"/>
    </source>
</evidence>
<feature type="compositionally biased region" description="Polar residues" evidence="1">
    <location>
        <begin position="163"/>
        <end position="175"/>
    </location>
</feature>
<feature type="region of interest" description="Disordered" evidence="1">
    <location>
        <begin position="163"/>
        <end position="186"/>
    </location>
</feature>
<feature type="compositionally biased region" description="Polar residues" evidence="1">
    <location>
        <begin position="552"/>
        <end position="585"/>
    </location>
</feature>
<keyword evidence="3" id="KW-1185">Reference proteome</keyword>
<evidence type="ECO:0000256" key="1">
    <source>
        <dbReference type="SAM" id="MobiDB-lite"/>
    </source>
</evidence>
<feature type="region of interest" description="Disordered" evidence="1">
    <location>
        <begin position="51"/>
        <end position="74"/>
    </location>
</feature>
<feature type="region of interest" description="Disordered" evidence="1">
    <location>
        <begin position="606"/>
        <end position="627"/>
    </location>
</feature>
<sequence length="627" mass="69266">MDTPESDGVQQIFGEIDDLLGNVYEHLISTIDDCERQEYKIRRLERIIRPDNGAEGNTNESHFNDERANESHLSESTETIIVHLYEEAEASNEQGNQQDMSRNVVGGSEFTLSVPTPLIPAMVDLSLMPRPLNVRKREGIAVGSSTLIPQKGEKKVFMPGLQSESLQQPSHTSSPKGKEFQAHPSAVTSLGNRLSQTALGKMPQSNRSPARSNFTVESESGPSDTTKVRSRPQGTSYPLLGRPETPLEHPTSPLVSEPKGFAISQPGSSRERPIVQPHGPHQSLRRHRRPENSPLPSPSNPNKALSFGSSPPDEPATPKRPSLTRVPGESAVHKLVSSYKLQDTPMTEAQQQEESIEYLLRNIDNTYGYIDAMPDRMSMMHDPNSALGPEEIRTVFDWPTGGSVVTEDLLPESRINKAFDKLHARKTPRVFATDARYGGCSWYEDYRSKMIQAHGEFQEVARKLQQTNLSDSYRAELTDEASKALVERVKELKAEYGIVVSEAICGTCEGVDRRLTARVNYQTEDEDEDEEPQPSPVARLSDVISPPYSDPMSYNSETPTLRRSATEKVGTSRNASMRRASTSGTLGKVKSRVKAGAFNTLGFVLGVPKDMESPGQPSNASKDGRED</sequence>
<feature type="compositionally biased region" description="Basic and acidic residues" evidence="1">
    <location>
        <begin position="62"/>
        <end position="74"/>
    </location>
</feature>
<proteinExistence type="predicted"/>
<reference evidence="2 3" key="1">
    <citation type="journal article" date="2016" name="Nat. Commun.">
        <title>Ectomycorrhizal ecology is imprinted in the genome of the dominant symbiotic fungus Cenococcum geophilum.</title>
        <authorList>
            <consortium name="DOE Joint Genome Institute"/>
            <person name="Peter M."/>
            <person name="Kohler A."/>
            <person name="Ohm R.A."/>
            <person name="Kuo A."/>
            <person name="Krutzmann J."/>
            <person name="Morin E."/>
            <person name="Arend M."/>
            <person name="Barry K.W."/>
            <person name="Binder M."/>
            <person name="Choi C."/>
            <person name="Clum A."/>
            <person name="Copeland A."/>
            <person name="Grisel N."/>
            <person name="Haridas S."/>
            <person name="Kipfer T."/>
            <person name="LaButti K."/>
            <person name="Lindquist E."/>
            <person name="Lipzen A."/>
            <person name="Maire R."/>
            <person name="Meier B."/>
            <person name="Mihaltcheva S."/>
            <person name="Molinier V."/>
            <person name="Murat C."/>
            <person name="Poggeler S."/>
            <person name="Quandt C.A."/>
            <person name="Sperisen C."/>
            <person name="Tritt A."/>
            <person name="Tisserant E."/>
            <person name="Crous P.W."/>
            <person name="Henrissat B."/>
            <person name="Nehls U."/>
            <person name="Egli S."/>
            <person name="Spatafora J.W."/>
            <person name="Grigoriev I.V."/>
            <person name="Martin F.M."/>
        </authorList>
    </citation>
    <scope>NUCLEOTIDE SEQUENCE [LARGE SCALE GENOMIC DNA]</scope>
    <source>
        <strain evidence="2 3">CBS 207.34</strain>
    </source>
</reference>
<feature type="region of interest" description="Disordered" evidence="1">
    <location>
        <begin position="199"/>
        <end position="329"/>
    </location>
</feature>
<dbReference type="Proteomes" id="UP000250140">
    <property type="component" value="Unassembled WGS sequence"/>
</dbReference>
<feature type="compositionally biased region" description="Polar residues" evidence="1">
    <location>
        <begin position="199"/>
        <end position="225"/>
    </location>
</feature>
<feature type="region of interest" description="Disordered" evidence="1">
    <location>
        <begin position="522"/>
        <end position="588"/>
    </location>
</feature>
<protein>
    <submittedName>
        <fullName evidence="2">Uncharacterized protein</fullName>
    </submittedName>
</protein>
<accession>A0A8E2FD63</accession>
<dbReference type="OrthoDB" id="10631526at2759"/>
<organism evidence="2 3">
    <name type="scientific">Glonium stellatum</name>
    <dbReference type="NCBI Taxonomy" id="574774"/>
    <lineage>
        <taxon>Eukaryota</taxon>
        <taxon>Fungi</taxon>
        <taxon>Dikarya</taxon>
        <taxon>Ascomycota</taxon>
        <taxon>Pezizomycotina</taxon>
        <taxon>Dothideomycetes</taxon>
        <taxon>Pleosporomycetidae</taxon>
        <taxon>Gloniales</taxon>
        <taxon>Gloniaceae</taxon>
        <taxon>Glonium</taxon>
    </lineage>
</organism>
<gene>
    <name evidence="2" type="ORF">AOQ84DRAFT_222024</name>
</gene>
<dbReference type="EMBL" id="KV748593">
    <property type="protein sequence ID" value="OCL14278.1"/>
    <property type="molecule type" value="Genomic_DNA"/>
</dbReference>
<evidence type="ECO:0000313" key="3">
    <source>
        <dbReference type="Proteomes" id="UP000250140"/>
    </source>
</evidence>